<evidence type="ECO:0000259" key="5">
    <source>
        <dbReference type="SMART" id="SM00078"/>
    </source>
</evidence>
<keyword evidence="2" id="KW-0165">Cleavage on pair of basic residues</keyword>
<evidence type="ECO:0000313" key="6">
    <source>
        <dbReference type="EMBL" id="CAG9832324.1"/>
    </source>
</evidence>
<name>A0A9N9SWT9_DIABA</name>
<dbReference type="AlphaFoldDB" id="A0A9N9SWT9"/>
<reference evidence="6" key="1">
    <citation type="submission" date="2022-01" db="EMBL/GenBank/DDBJ databases">
        <authorList>
            <person name="King R."/>
        </authorList>
    </citation>
    <scope>NUCLEOTIDE SEQUENCE</scope>
</reference>
<protein>
    <recommendedName>
        <fullName evidence="5">Insulin-like domain-containing protein</fullName>
    </recommendedName>
</protein>
<dbReference type="InterPro" id="IPR036438">
    <property type="entry name" value="Insulin-like_sf"/>
</dbReference>
<sequence length="85" mass="10083">MQLKYIFLLCALMFSFYYVNGLYVEKSSSLLEYQYCGHRLTQMISLVCRSHGYTPRMYKRSLGGIIHDCCYNRCSIDTMRAYCPY</sequence>
<feature type="chain" id="PRO_5040182429" description="Insulin-like domain-containing protein" evidence="4">
    <location>
        <begin position="22"/>
        <end position="85"/>
    </location>
</feature>
<dbReference type="SUPFAM" id="SSF56994">
    <property type="entry name" value="Insulin-like"/>
    <property type="match status" value="1"/>
</dbReference>
<dbReference type="InterPro" id="IPR022353">
    <property type="entry name" value="Insulin_CS"/>
</dbReference>
<proteinExistence type="inferred from homology"/>
<dbReference type="Proteomes" id="UP001153709">
    <property type="component" value="Chromosome 3"/>
</dbReference>
<keyword evidence="7" id="KW-1185">Reference proteome</keyword>
<gene>
    <name evidence="6" type="ORF">DIABBA_LOCUS5837</name>
</gene>
<dbReference type="InterPro" id="IPR022352">
    <property type="entry name" value="Ins/IGF/rlx"/>
</dbReference>
<dbReference type="GO" id="GO:0005179">
    <property type="term" value="F:hormone activity"/>
    <property type="evidence" value="ECO:0007669"/>
    <property type="project" value="InterPro"/>
</dbReference>
<evidence type="ECO:0000256" key="3">
    <source>
        <dbReference type="ARBA" id="ARBA00022729"/>
    </source>
</evidence>
<dbReference type="InterPro" id="IPR016179">
    <property type="entry name" value="Insulin-like"/>
</dbReference>
<evidence type="ECO:0000256" key="2">
    <source>
        <dbReference type="ARBA" id="ARBA00022685"/>
    </source>
</evidence>
<evidence type="ECO:0000256" key="4">
    <source>
        <dbReference type="SAM" id="SignalP"/>
    </source>
</evidence>
<accession>A0A9N9SWT9</accession>
<feature type="signal peptide" evidence="4">
    <location>
        <begin position="1"/>
        <end position="21"/>
    </location>
</feature>
<keyword evidence="3 4" id="KW-0732">Signal</keyword>
<dbReference type="GO" id="GO:0005576">
    <property type="term" value="C:extracellular region"/>
    <property type="evidence" value="ECO:0007669"/>
    <property type="project" value="InterPro"/>
</dbReference>
<evidence type="ECO:0000313" key="7">
    <source>
        <dbReference type="Proteomes" id="UP001153709"/>
    </source>
</evidence>
<dbReference type="SMART" id="SM00078">
    <property type="entry name" value="IlGF"/>
    <property type="match status" value="1"/>
</dbReference>
<evidence type="ECO:0000256" key="1">
    <source>
        <dbReference type="ARBA" id="ARBA00009034"/>
    </source>
</evidence>
<feature type="domain" description="Insulin-like" evidence="5">
    <location>
        <begin position="33"/>
        <end position="83"/>
    </location>
</feature>
<dbReference type="OrthoDB" id="10019596at2759"/>
<organism evidence="6 7">
    <name type="scientific">Diabrotica balteata</name>
    <name type="common">Banded cucumber beetle</name>
    <dbReference type="NCBI Taxonomy" id="107213"/>
    <lineage>
        <taxon>Eukaryota</taxon>
        <taxon>Metazoa</taxon>
        <taxon>Ecdysozoa</taxon>
        <taxon>Arthropoda</taxon>
        <taxon>Hexapoda</taxon>
        <taxon>Insecta</taxon>
        <taxon>Pterygota</taxon>
        <taxon>Neoptera</taxon>
        <taxon>Endopterygota</taxon>
        <taxon>Coleoptera</taxon>
        <taxon>Polyphaga</taxon>
        <taxon>Cucujiformia</taxon>
        <taxon>Chrysomeloidea</taxon>
        <taxon>Chrysomelidae</taxon>
        <taxon>Galerucinae</taxon>
        <taxon>Diabroticina</taxon>
        <taxon>Diabroticites</taxon>
        <taxon>Diabrotica</taxon>
    </lineage>
</organism>
<dbReference type="Gene3D" id="1.10.100.10">
    <property type="entry name" value="Insulin-like"/>
    <property type="match status" value="1"/>
</dbReference>
<dbReference type="EMBL" id="OU898278">
    <property type="protein sequence ID" value="CAG9832324.1"/>
    <property type="molecule type" value="Genomic_DNA"/>
</dbReference>
<dbReference type="PROSITE" id="PS00262">
    <property type="entry name" value="INSULIN"/>
    <property type="match status" value="1"/>
</dbReference>
<dbReference type="CDD" id="cd04366">
    <property type="entry name" value="IlGF_insulin_bombyxin_like"/>
    <property type="match status" value="1"/>
</dbReference>
<comment type="similarity">
    <text evidence="1">Belongs to the insulin family.</text>
</comment>
<dbReference type="PRINTS" id="PR00276">
    <property type="entry name" value="INSULINFAMLY"/>
</dbReference>